<keyword evidence="2" id="KW-1185">Reference proteome</keyword>
<dbReference type="Proteomes" id="UP000050741">
    <property type="component" value="Unassembled WGS sequence"/>
</dbReference>
<sequence>MRAWRWERHKPPNVSNVNRLIGAGRGGEEQKVGGIDNDRHQIAGVSETALKERVEISEAAKRVKREQVELEQEEEEKNRNERFGIFEAPNVST</sequence>
<dbReference type="WBParaSite" id="GPLIN_001125800">
    <property type="protein sequence ID" value="GPLIN_001125800"/>
    <property type="gene ID" value="GPLIN_001125800"/>
</dbReference>
<reference evidence="3" key="2">
    <citation type="submission" date="2016-06" db="UniProtKB">
        <authorList>
            <consortium name="WormBaseParasite"/>
        </authorList>
    </citation>
    <scope>IDENTIFICATION</scope>
</reference>
<protein>
    <submittedName>
        <fullName evidence="3">Uncharacterized protein</fullName>
    </submittedName>
</protein>
<reference evidence="2" key="1">
    <citation type="submission" date="2014-05" db="EMBL/GenBank/DDBJ databases">
        <title>The genome and life-stage specific transcriptomes of Globodera pallida elucidate key aspects of plant parasitism by a cyst nematode.</title>
        <authorList>
            <person name="Cotton J.A."/>
            <person name="Lilley C.J."/>
            <person name="Jones L.M."/>
            <person name="Kikuchi T."/>
            <person name="Reid A.J."/>
            <person name="Thorpe P."/>
            <person name="Tsai I.J."/>
            <person name="Beasley H."/>
            <person name="Blok V."/>
            <person name="Cock P.J.A."/>
            <person name="Van den Akker S.E."/>
            <person name="Holroyd N."/>
            <person name="Hunt M."/>
            <person name="Mantelin S."/>
            <person name="Naghra H."/>
            <person name="Pain A."/>
            <person name="Palomares-Rius J.E."/>
            <person name="Zarowiecki M."/>
            <person name="Berriman M."/>
            <person name="Jones J.T."/>
            <person name="Urwin P.E."/>
        </authorList>
    </citation>
    <scope>NUCLEOTIDE SEQUENCE [LARGE SCALE GENOMIC DNA]</scope>
    <source>
        <strain evidence="2">Lindley</strain>
    </source>
</reference>
<feature type="region of interest" description="Disordered" evidence="1">
    <location>
        <begin position="71"/>
        <end position="93"/>
    </location>
</feature>
<name>A0A183CEF4_GLOPA</name>
<organism evidence="2 3">
    <name type="scientific">Globodera pallida</name>
    <name type="common">Potato cyst nematode worm</name>
    <name type="synonym">Heterodera pallida</name>
    <dbReference type="NCBI Taxonomy" id="36090"/>
    <lineage>
        <taxon>Eukaryota</taxon>
        <taxon>Metazoa</taxon>
        <taxon>Ecdysozoa</taxon>
        <taxon>Nematoda</taxon>
        <taxon>Chromadorea</taxon>
        <taxon>Rhabditida</taxon>
        <taxon>Tylenchina</taxon>
        <taxon>Tylenchomorpha</taxon>
        <taxon>Tylenchoidea</taxon>
        <taxon>Heteroderidae</taxon>
        <taxon>Heteroderinae</taxon>
        <taxon>Globodera</taxon>
    </lineage>
</organism>
<proteinExistence type="predicted"/>
<dbReference type="AlphaFoldDB" id="A0A183CEF4"/>
<evidence type="ECO:0000256" key="1">
    <source>
        <dbReference type="SAM" id="MobiDB-lite"/>
    </source>
</evidence>
<accession>A0A183CEF4</accession>
<evidence type="ECO:0000313" key="3">
    <source>
        <dbReference type="WBParaSite" id="GPLIN_001125800"/>
    </source>
</evidence>
<evidence type="ECO:0000313" key="2">
    <source>
        <dbReference type="Proteomes" id="UP000050741"/>
    </source>
</evidence>